<dbReference type="PROSITE" id="PS50937">
    <property type="entry name" value="HTH_MERR_2"/>
    <property type="match status" value="1"/>
</dbReference>
<dbReference type="Pfam" id="PF13411">
    <property type="entry name" value="MerR_1"/>
    <property type="match status" value="1"/>
</dbReference>
<evidence type="ECO:0000256" key="1">
    <source>
        <dbReference type="ARBA" id="ARBA00022491"/>
    </source>
</evidence>
<keyword evidence="2" id="KW-0805">Transcription regulation</keyword>
<dbReference type="PRINTS" id="PR00040">
    <property type="entry name" value="HTHMERR"/>
</dbReference>
<keyword evidence="3" id="KW-0238">DNA-binding</keyword>
<dbReference type="RefSeq" id="WP_237445629.1">
    <property type="nucleotide sequence ID" value="NZ_CAKLPX010000004.1"/>
</dbReference>
<proteinExistence type="predicted"/>
<protein>
    <submittedName>
        <fullName evidence="6">HTH-type transcriptional regulator HmrR</fullName>
    </submittedName>
</protein>
<dbReference type="InterPro" id="IPR047057">
    <property type="entry name" value="MerR_fam"/>
</dbReference>
<dbReference type="SUPFAM" id="SSF46955">
    <property type="entry name" value="Putative DNA-binding domain"/>
    <property type="match status" value="1"/>
</dbReference>
<evidence type="ECO:0000313" key="6">
    <source>
        <dbReference type="EMBL" id="CAH0992946.1"/>
    </source>
</evidence>
<organism evidence="6 7">
    <name type="scientific">Sinobacterium norvegicum</name>
    <dbReference type="NCBI Taxonomy" id="1641715"/>
    <lineage>
        <taxon>Bacteria</taxon>
        <taxon>Pseudomonadati</taxon>
        <taxon>Pseudomonadota</taxon>
        <taxon>Gammaproteobacteria</taxon>
        <taxon>Cellvibrionales</taxon>
        <taxon>Spongiibacteraceae</taxon>
        <taxon>Sinobacterium</taxon>
    </lineage>
</organism>
<keyword evidence="1" id="KW-0678">Repressor</keyword>
<evidence type="ECO:0000256" key="3">
    <source>
        <dbReference type="ARBA" id="ARBA00023125"/>
    </source>
</evidence>
<dbReference type="EMBL" id="CAKLPX010000004">
    <property type="protein sequence ID" value="CAH0992946.1"/>
    <property type="molecule type" value="Genomic_DNA"/>
</dbReference>
<name>A0ABM9AIA6_9GAMM</name>
<dbReference type="InterPro" id="IPR009061">
    <property type="entry name" value="DNA-bd_dom_put_sf"/>
</dbReference>
<keyword evidence="7" id="KW-1185">Reference proteome</keyword>
<accession>A0ABM9AIA6</accession>
<comment type="caution">
    <text evidence="6">The sequence shown here is derived from an EMBL/GenBank/DDBJ whole genome shotgun (WGS) entry which is preliminary data.</text>
</comment>
<evidence type="ECO:0000256" key="4">
    <source>
        <dbReference type="ARBA" id="ARBA00023163"/>
    </source>
</evidence>
<evidence type="ECO:0000256" key="2">
    <source>
        <dbReference type="ARBA" id="ARBA00023015"/>
    </source>
</evidence>
<evidence type="ECO:0000259" key="5">
    <source>
        <dbReference type="PROSITE" id="PS50937"/>
    </source>
</evidence>
<reference evidence="6" key="1">
    <citation type="submission" date="2021-12" db="EMBL/GenBank/DDBJ databases">
        <authorList>
            <person name="Rodrigo-Torres L."/>
            <person name="Arahal R. D."/>
            <person name="Lucena T."/>
        </authorList>
    </citation>
    <scope>NUCLEOTIDE SEQUENCE</scope>
    <source>
        <strain evidence="6">CECT 8267</strain>
    </source>
</reference>
<keyword evidence="4" id="KW-0804">Transcription</keyword>
<dbReference type="Proteomes" id="UP000838100">
    <property type="component" value="Unassembled WGS sequence"/>
</dbReference>
<dbReference type="InterPro" id="IPR000551">
    <property type="entry name" value="MerR-type_HTH_dom"/>
</dbReference>
<dbReference type="CDD" id="cd04770">
    <property type="entry name" value="HTH_HMRTR"/>
    <property type="match status" value="1"/>
</dbReference>
<dbReference type="PROSITE" id="PS00552">
    <property type="entry name" value="HTH_MERR_1"/>
    <property type="match status" value="1"/>
</dbReference>
<feature type="domain" description="HTH merR-type" evidence="5">
    <location>
        <begin position="1"/>
        <end position="69"/>
    </location>
</feature>
<gene>
    <name evidence="6" type="primary">hmrR</name>
    <name evidence="6" type="ORF">SIN8267_03085</name>
</gene>
<evidence type="ECO:0000313" key="7">
    <source>
        <dbReference type="Proteomes" id="UP000838100"/>
    </source>
</evidence>
<dbReference type="PANTHER" id="PTHR30204:SF69">
    <property type="entry name" value="MERR-FAMILY TRANSCRIPTIONAL REGULATOR"/>
    <property type="match status" value="1"/>
</dbReference>
<sequence>MRIGALALAAGVSVDTLRYYEKIGLLKGVKRLQSGQRSYGPNELATLQFIRRAQLMNFSLKEIAELLVLRRDSSHSQSRAQAIIHQKLAILDGQIEQLQLLRQELSAMVERCEGRDNADDCPIIDGFEQLK</sequence>
<dbReference type="SMART" id="SM00422">
    <property type="entry name" value="HTH_MERR"/>
    <property type="match status" value="1"/>
</dbReference>
<dbReference type="PANTHER" id="PTHR30204">
    <property type="entry name" value="REDOX-CYCLING DRUG-SENSING TRANSCRIPTIONAL ACTIVATOR SOXR"/>
    <property type="match status" value="1"/>
</dbReference>
<dbReference type="Gene3D" id="1.10.1660.10">
    <property type="match status" value="1"/>
</dbReference>